<dbReference type="Gene3D" id="1.20.1600.10">
    <property type="entry name" value="Outer membrane efflux proteins (OEP)"/>
    <property type="match status" value="1"/>
</dbReference>
<dbReference type="Proteomes" id="UP000291236">
    <property type="component" value="Chromosome"/>
</dbReference>
<evidence type="ECO:0000256" key="4">
    <source>
        <dbReference type="ARBA" id="ARBA00022452"/>
    </source>
</evidence>
<dbReference type="PANTHER" id="PTHR30026">
    <property type="entry name" value="OUTER MEMBRANE PROTEIN TOLC"/>
    <property type="match status" value="1"/>
</dbReference>
<dbReference type="OrthoDB" id="9342650at2"/>
<evidence type="ECO:0000313" key="9">
    <source>
        <dbReference type="EMBL" id="BBH51743.1"/>
    </source>
</evidence>
<reference evidence="9 10" key="1">
    <citation type="submission" date="2018-12" db="EMBL/GenBank/DDBJ databases">
        <title>Rubrispira sanarue gen. nov., sp., nov., a member of the order Silvanigrellales, isolated from a brackish lake in Hamamatsu Japan.</title>
        <authorList>
            <person name="Maejima Y."/>
            <person name="Iino T."/>
            <person name="Muraguchi Y."/>
            <person name="Fukuda K."/>
            <person name="Nojiri H."/>
            <person name="Ohkuma M."/>
            <person name="Moriuchi R."/>
            <person name="Dohra H."/>
            <person name="Kimbara K."/>
            <person name="Shintani M."/>
        </authorList>
    </citation>
    <scope>NUCLEOTIDE SEQUENCE [LARGE SCALE GENOMIC DNA]</scope>
    <source>
        <strain evidence="9 10">RF1110005</strain>
    </source>
</reference>
<dbReference type="GO" id="GO:0015562">
    <property type="term" value="F:efflux transmembrane transporter activity"/>
    <property type="evidence" value="ECO:0007669"/>
    <property type="project" value="InterPro"/>
</dbReference>
<dbReference type="KEGG" id="sbf:JCM31447_310100"/>
<dbReference type="InterPro" id="IPR003423">
    <property type="entry name" value="OMP_efflux"/>
</dbReference>
<evidence type="ECO:0000256" key="3">
    <source>
        <dbReference type="ARBA" id="ARBA00022448"/>
    </source>
</evidence>
<feature type="coiled-coil region" evidence="8">
    <location>
        <begin position="192"/>
        <end position="226"/>
    </location>
</feature>
<dbReference type="RefSeq" id="WP_130605582.1">
    <property type="nucleotide sequence ID" value="NZ_AP019368.1"/>
</dbReference>
<dbReference type="GO" id="GO:1990281">
    <property type="term" value="C:efflux pump complex"/>
    <property type="evidence" value="ECO:0007669"/>
    <property type="project" value="TreeGrafter"/>
</dbReference>
<evidence type="ECO:0000256" key="8">
    <source>
        <dbReference type="SAM" id="Coils"/>
    </source>
</evidence>
<keyword evidence="8" id="KW-0175">Coiled coil</keyword>
<protein>
    <submittedName>
        <fullName evidence="9">TolC family protein</fullName>
    </submittedName>
</protein>
<organism evidence="9 10">
    <name type="scientific">Fluviispira sanaruensis</name>
    <dbReference type="NCBI Taxonomy" id="2493639"/>
    <lineage>
        <taxon>Bacteria</taxon>
        <taxon>Pseudomonadati</taxon>
        <taxon>Bdellovibrionota</taxon>
        <taxon>Oligoflexia</taxon>
        <taxon>Silvanigrellales</taxon>
        <taxon>Silvanigrellaceae</taxon>
        <taxon>Fluviispira</taxon>
    </lineage>
</organism>
<dbReference type="Pfam" id="PF02321">
    <property type="entry name" value="OEP"/>
    <property type="match status" value="2"/>
</dbReference>
<dbReference type="InterPro" id="IPR051906">
    <property type="entry name" value="TolC-like"/>
</dbReference>
<dbReference type="EMBL" id="AP019368">
    <property type="protein sequence ID" value="BBH51743.1"/>
    <property type="molecule type" value="Genomic_DNA"/>
</dbReference>
<keyword evidence="3" id="KW-0813">Transport</keyword>
<proteinExistence type="inferred from homology"/>
<accession>A0A4P2VFY5</accession>
<keyword evidence="6" id="KW-0472">Membrane</keyword>
<evidence type="ECO:0000256" key="2">
    <source>
        <dbReference type="ARBA" id="ARBA00007613"/>
    </source>
</evidence>
<keyword evidence="4" id="KW-1134">Transmembrane beta strand</keyword>
<dbReference type="PANTHER" id="PTHR30026:SF20">
    <property type="entry name" value="OUTER MEMBRANE PROTEIN TOLC"/>
    <property type="match status" value="1"/>
</dbReference>
<comment type="subcellular location">
    <subcellularLocation>
        <location evidence="1">Cell outer membrane</location>
    </subcellularLocation>
</comment>
<keyword evidence="7" id="KW-0998">Cell outer membrane</keyword>
<name>A0A4P2VFY5_FLUSA</name>
<evidence type="ECO:0000256" key="1">
    <source>
        <dbReference type="ARBA" id="ARBA00004442"/>
    </source>
</evidence>
<dbReference type="AlphaFoldDB" id="A0A4P2VFY5"/>
<comment type="similarity">
    <text evidence="2">Belongs to the outer membrane factor (OMF) (TC 1.B.17) family.</text>
</comment>
<evidence type="ECO:0000313" key="10">
    <source>
        <dbReference type="Proteomes" id="UP000291236"/>
    </source>
</evidence>
<dbReference type="GO" id="GO:0015288">
    <property type="term" value="F:porin activity"/>
    <property type="evidence" value="ECO:0007669"/>
    <property type="project" value="TreeGrafter"/>
</dbReference>
<gene>
    <name evidence="9" type="ORF">JCM31447_310100</name>
</gene>
<keyword evidence="10" id="KW-1185">Reference proteome</keyword>
<evidence type="ECO:0000256" key="6">
    <source>
        <dbReference type="ARBA" id="ARBA00023136"/>
    </source>
</evidence>
<sequence>MQVIKYIFLVIFLLFIKNSSLSQTQINNEIQTFITLEQAMDLAENNSFNVKTAAQDLNYYDHSETLSYFNIGPSIGISGDLTFAEDQRENYNSNIPSQSESVALEVNQPLTGLITELPNLMAKKSLRKAANFDLFAERIKAREKAAEYFLNVQQAYRNIDIKKTELTSIADQLKETKILFESGDENKTKIDLLQFQAKYIESEIKLSQAENELQNKISELKTFLNINSNLKLSYENKSYFELRNKPIEKLENIIKKGKTNRNEIKSLENKISAEKYNLLHSSSNYLPKINAFARNSYEKSTQTASPNDPNYTYYPQTKFTYGLSLKWNIWDGGIIADNQMSILNKKRKLILDKEQSELAISQEIILAYNNFKNFNENLIKSKEAVQISEEALKLSLLKYQTGDLSASELILVQNSLTNSKINLAEMRNNLDISWLKLQASLGDIPKITQ</sequence>
<dbReference type="SUPFAM" id="SSF56954">
    <property type="entry name" value="Outer membrane efflux proteins (OEP)"/>
    <property type="match status" value="1"/>
</dbReference>
<keyword evidence="5" id="KW-0812">Transmembrane</keyword>
<evidence type="ECO:0000256" key="7">
    <source>
        <dbReference type="ARBA" id="ARBA00023237"/>
    </source>
</evidence>
<evidence type="ECO:0000256" key="5">
    <source>
        <dbReference type="ARBA" id="ARBA00022692"/>
    </source>
</evidence>
<dbReference type="GO" id="GO:0009279">
    <property type="term" value="C:cell outer membrane"/>
    <property type="evidence" value="ECO:0007669"/>
    <property type="project" value="UniProtKB-SubCell"/>
</dbReference>